<reference evidence="2 3" key="1">
    <citation type="journal article" date="2014" name="Agronomy (Basel)">
        <title>A Draft Genome Sequence for Ensete ventricosum, the Drought-Tolerant Tree Against Hunger.</title>
        <authorList>
            <person name="Harrison J."/>
            <person name="Moore K.A."/>
            <person name="Paszkiewicz K."/>
            <person name="Jones T."/>
            <person name="Grant M."/>
            <person name="Ambacheew D."/>
            <person name="Muzemil S."/>
            <person name="Studholme D.J."/>
        </authorList>
    </citation>
    <scope>NUCLEOTIDE SEQUENCE [LARGE SCALE GENOMIC DNA]</scope>
</reference>
<gene>
    <name evidence="2" type="ORF">B296_00053652</name>
</gene>
<comment type="caution">
    <text evidence="2">The sequence shown here is derived from an EMBL/GenBank/DDBJ whole genome shotgun (WGS) entry which is preliminary data.</text>
</comment>
<evidence type="ECO:0000256" key="1">
    <source>
        <dbReference type="SAM" id="MobiDB-lite"/>
    </source>
</evidence>
<organism evidence="2 3">
    <name type="scientific">Ensete ventricosum</name>
    <name type="common">Abyssinian banana</name>
    <name type="synonym">Musa ensete</name>
    <dbReference type="NCBI Taxonomy" id="4639"/>
    <lineage>
        <taxon>Eukaryota</taxon>
        <taxon>Viridiplantae</taxon>
        <taxon>Streptophyta</taxon>
        <taxon>Embryophyta</taxon>
        <taxon>Tracheophyta</taxon>
        <taxon>Spermatophyta</taxon>
        <taxon>Magnoliopsida</taxon>
        <taxon>Liliopsida</taxon>
        <taxon>Zingiberales</taxon>
        <taxon>Musaceae</taxon>
        <taxon>Ensete</taxon>
    </lineage>
</organism>
<protein>
    <submittedName>
        <fullName evidence="2">Uncharacterized protein</fullName>
    </submittedName>
</protein>
<evidence type="ECO:0000313" key="3">
    <source>
        <dbReference type="Proteomes" id="UP000287651"/>
    </source>
</evidence>
<accession>A0A426Y787</accession>
<dbReference type="Proteomes" id="UP000287651">
    <property type="component" value="Unassembled WGS sequence"/>
</dbReference>
<name>A0A426Y787_ENSVE</name>
<evidence type="ECO:0000313" key="2">
    <source>
        <dbReference type="EMBL" id="RRT47582.1"/>
    </source>
</evidence>
<feature type="region of interest" description="Disordered" evidence="1">
    <location>
        <begin position="93"/>
        <end position="113"/>
    </location>
</feature>
<proteinExistence type="predicted"/>
<dbReference type="AlphaFoldDB" id="A0A426Y787"/>
<dbReference type="EMBL" id="AMZH03014475">
    <property type="protein sequence ID" value="RRT47582.1"/>
    <property type="molecule type" value="Genomic_DNA"/>
</dbReference>
<sequence length="113" mass="11433">MLQGSATQMPQAHMMGINQMNPGSVTSSNIPPAIGGFANPMANIQGASTSGLQNFQIGGVFNLPQGGQMAPIPGLNAYQPGMMDVRVPGMALGGNIGMPPPPPPTMPHGSAPQ</sequence>